<dbReference type="EMBL" id="JAUSVS010000004">
    <property type="protein sequence ID" value="MDQ0464678.1"/>
    <property type="molecule type" value="Genomic_DNA"/>
</dbReference>
<feature type="transmembrane region" description="Helical" evidence="1">
    <location>
        <begin position="42"/>
        <end position="59"/>
    </location>
</feature>
<keyword evidence="1" id="KW-1133">Transmembrane helix</keyword>
<reference evidence="2 3" key="1">
    <citation type="submission" date="2023-07" db="EMBL/GenBank/DDBJ databases">
        <title>Genomic Encyclopedia of Type Strains, Phase IV (KMG-IV): sequencing the most valuable type-strain genomes for metagenomic binning, comparative biology and taxonomic classification.</title>
        <authorList>
            <person name="Goeker M."/>
        </authorList>
    </citation>
    <scope>NUCLEOTIDE SEQUENCE [LARGE SCALE GENOMIC DNA]</scope>
    <source>
        <strain evidence="2 3">DSM 18695</strain>
    </source>
</reference>
<keyword evidence="1" id="KW-0812">Transmembrane</keyword>
<feature type="transmembrane region" description="Helical" evidence="1">
    <location>
        <begin position="79"/>
        <end position="99"/>
    </location>
</feature>
<organism evidence="2 3">
    <name type="scientific">Caulobacter ginsengisoli</name>
    <dbReference type="NCBI Taxonomy" id="400775"/>
    <lineage>
        <taxon>Bacteria</taxon>
        <taxon>Pseudomonadati</taxon>
        <taxon>Pseudomonadota</taxon>
        <taxon>Alphaproteobacteria</taxon>
        <taxon>Caulobacterales</taxon>
        <taxon>Caulobacteraceae</taxon>
        <taxon>Caulobacter</taxon>
    </lineage>
</organism>
<keyword evidence="1" id="KW-0472">Membrane</keyword>
<sequence length="219" mass="22719">MTLSEADEDRIAQAVAAAEATTAGEIYCVLAPHVSDYRETPIAWAAGAAIVAPGLLAVFSPRTLAGLGSLWTSEPVSAALSAFVLVQAVIFILAALIVAQPAVRRALTPAGLKAERVRRAAMAEFLAKGLHMTEGRTGVLLFASVAERRAEVIADEAIYEAAPKAVWSEVAQRLTEGMGRGAPADGFVVAVQKAGETLAAHFPPAAGNPNELPDRPVTA</sequence>
<protein>
    <submittedName>
        <fullName evidence="2">Membrane protein</fullName>
    </submittedName>
</protein>
<dbReference type="RefSeq" id="WP_307349512.1">
    <property type="nucleotide sequence ID" value="NZ_JAUSVS010000004.1"/>
</dbReference>
<dbReference type="PANTHER" id="PTHR30373">
    <property type="entry name" value="UPF0603 PROTEIN YGCG"/>
    <property type="match status" value="1"/>
</dbReference>
<name>A0ABU0IRP3_9CAUL</name>
<proteinExistence type="predicted"/>
<keyword evidence="3" id="KW-1185">Reference proteome</keyword>
<accession>A0ABU0IRP3</accession>
<evidence type="ECO:0000313" key="2">
    <source>
        <dbReference type="EMBL" id="MDQ0464678.1"/>
    </source>
</evidence>
<evidence type="ECO:0000313" key="3">
    <source>
        <dbReference type="Proteomes" id="UP001228905"/>
    </source>
</evidence>
<gene>
    <name evidence="2" type="ORF">QO010_002462</name>
</gene>
<dbReference type="Proteomes" id="UP001228905">
    <property type="component" value="Unassembled WGS sequence"/>
</dbReference>
<comment type="caution">
    <text evidence="2">The sequence shown here is derived from an EMBL/GenBank/DDBJ whole genome shotgun (WGS) entry which is preliminary data.</text>
</comment>
<dbReference type="Gene3D" id="3.10.310.50">
    <property type="match status" value="1"/>
</dbReference>
<dbReference type="PANTHER" id="PTHR30373:SF8">
    <property type="entry name" value="BLL7265 PROTEIN"/>
    <property type="match status" value="1"/>
</dbReference>
<evidence type="ECO:0000256" key="1">
    <source>
        <dbReference type="SAM" id="Phobius"/>
    </source>
</evidence>